<comment type="caution">
    <text evidence="3">The sequence shown here is derived from an EMBL/GenBank/DDBJ whole genome shotgun (WGS) entry which is preliminary data.</text>
</comment>
<protein>
    <submittedName>
        <fullName evidence="3">Mycothiol-dependent maleylpyruvate isomerase</fullName>
    </submittedName>
</protein>
<dbReference type="EMBL" id="MAQA01000010">
    <property type="protein sequence ID" value="OCI32028.1"/>
    <property type="molecule type" value="Genomic_DNA"/>
</dbReference>
<accession>A0ABX2Y626</accession>
<proteinExistence type="predicted"/>
<feature type="domain" description="Mycothiol-dependent maleylpyruvate isomerase metal-binding" evidence="2">
    <location>
        <begin position="42"/>
        <end position="174"/>
    </location>
</feature>
<dbReference type="InterPro" id="IPR024344">
    <property type="entry name" value="MDMPI_metal-binding"/>
</dbReference>
<dbReference type="SUPFAM" id="SSF55718">
    <property type="entry name" value="SCP-like"/>
    <property type="match status" value="1"/>
</dbReference>
<dbReference type="Pfam" id="PF11716">
    <property type="entry name" value="MDMPI_N"/>
    <property type="match status" value="1"/>
</dbReference>
<dbReference type="SUPFAM" id="SSF109854">
    <property type="entry name" value="DinB/YfiT-like putative metalloenzymes"/>
    <property type="match status" value="1"/>
</dbReference>
<dbReference type="InterPro" id="IPR034660">
    <property type="entry name" value="DinB/YfiT-like"/>
</dbReference>
<evidence type="ECO:0000313" key="3">
    <source>
        <dbReference type="EMBL" id="OCI32028.1"/>
    </source>
</evidence>
<dbReference type="Gene3D" id="1.20.120.450">
    <property type="entry name" value="dinb family like domain"/>
    <property type="match status" value="1"/>
</dbReference>
<dbReference type="InterPro" id="IPR017517">
    <property type="entry name" value="Maleyloyr_isom"/>
</dbReference>
<dbReference type="InterPro" id="IPR036527">
    <property type="entry name" value="SCP2_sterol-bd_dom_sf"/>
</dbReference>
<dbReference type="RefSeq" id="WP_068625093.1">
    <property type="nucleotide sequence ID" value="NZ_MAQA01000010.1"/>
</dbReference>
<keyword evidence="4" id="KW-1185">Reference proteome</keyword>
<feature type="region of interest" description="Disordered" evidence="1">
    <location>
        <begin position="1"/>
        <end position="35"/>
    </location>
</feature>
<evidence type="ECO:0000256" key="1">
    <source>
        <dbReference type="SAM" id="MobiDB-lite"/>
    </source>
</evidence>
<organism evidence="3 4">
    <name type="scientific">Oerskovia enterophila</name>
    <dbReference type="NCBI Taxonomy" id="43678"/>
    <lineage>
        <taxon>Bacteria</taxon>
        <taxon>Bacillati</taxon>
        <taxon>Actinomycetota</taxon>
        <taxon>Actinomycetes</taxon>
        <taxon>Micrococcales</taxon>
        <taxon>Cellulomonadaceae</taxon>
        <taxon>Oerskovia</taxon>
    </lineage>
</organism>
<evidence type="ECO:0000259" key="2">
    <source>
        <dbReference type="Pfam" id="PF11716"/>
    </source>
</evidence>
<gene>
    <name evidence="3" type="ORF">OERS_11800</name>
</gene>
<feature type="region of interest" description="Disordered" evidence="1">
    <location>
        <begin position="261"/>
        <end position="288"/>
    </location>
</feature>
<sequence>MTGTTQDTTAPHAVDPARTGPLDAPPATGREDLPAVRRDAATALRALIEAAQDLDDDSLGSPSSLDGWTVGHVLSHVAMVGEALARQAELAAQGETAEVYEGGAEGRAAGIEAGAHRTRDEHVAALTAAGTRLEAAWSLTDSTGWDAPVTYREGTVADVLDCWWREVRIHATDLGEVSAAQRLTPSQTWGLAFTDHLLDFLSPRLPGPVVTVRHEDGARSVVGPEGVWPAVENTSTDDGLTTVAGSAADVAAWLAGRATATDPTAHRHGETVDLPTLGPWPSGVPVRR</sequence>
<dbReference type="Proteomes" id="UP000093412">
    <property type="component" value="Unassembled WGS sequence"/>
</dbReference>
<reference evidence="3 4" key="1">
    <citation type="submission" date="2016-06" db="EMBL/GenBank/DDBJ databases">
        <title>Genome sequence of Oerskovia enterophila DSM 43852.</title>
        <authorList>
            <person name="Poehlein A."/>
            <person name="Jag V."/>
            <person name="Bengelsdorf F.R."/>
            <person name="Daniel R."/>
            <person name="Duerre P."/>
        </authorList>
    </citation>
    <scope>NUCLEOTIDE SEQUENCE [LARGE SCALE GENOMIC DNA]</scope>
    <source>
        <strain evidence="3 4">DSM 43852</strain>
    </source>
</reference>
<evidence type="ECO:0000313" key="4">
    <source>
        <dbReference type="Proteomes" id="UP000093412"/>
    </source>
</evidence>
<keyword evidence="3" id="KW-0413">Isomerase</keyword>
<dbReference type="GO" id="GO:0016853">
    <property type="term" value="F:isomerase activity"/>
    <property type="evidence" value="ECO:0007669"/>
    <property type="project" value="UniProtKB-KW"/>
</dbReference>
<name>A0ABX2Y626_9CELL</name>
<dbReference type="NCBIfam" id="TIGR03083">
    <property type="entry name" value="maleylpyruvate isomerase family mycothiol-dependent enzyme"/>
    <property type="match status" value="1"/>
</dbReference>